<feature type="transmembrane region" description="Helical" evidence="1">
    <location>
        <begin position="98"/>
        <end position="120"/>
    </location>
</feature>
<sequence>MERPQNLTINTRLATGIIILFHVVGLIGFALPATRLLFLQIVPFHLLLMLVVIGLNHKNINSKFGLLILILFFIGYMVEWVGVHTGLLFGSYAYGGTLGYKVLGIPLMIGVNWFLLVYAAGVTMQHSRLKSVFFRVITGAAALVLLDILIEPVAIKFDYWHWLNGSIPLKNYICWFLVSAVLLYVFELFRFKKQSYAAPVLLITEFVFFGVLNLVLLLV</sequence>
<keyword evidence="1" id="KW-0812">Transmembrane</keyword>
<dbReference type="EMBL" id="JACWMX010000005">
    <property type="protein sequence ID" value="MBD1394326.1"/>
    <property type="molecule type" value="Genomic_DNA"/>
</dbReference>
<accession>A0A926NNC0</accession>
<proteinExistence type="predicted"/>
<feature type="transmembrane region" description="Helical" evidence="1">
    <location>
        <begin position="196"/>
        <end position="218"/>
    </location>
</feature>
<dbReference type="AlphaFoldDB" id="A0A926NNC0"/>
<dbReference type="Pfam" id="PF04240">
    <property type="entry name" value="Caroten_synth"/>
    <property type="match status" value="1"/>
</dbReference>
<reference evidence="2" key="1">
    <citation type="submission" date="2020-09" db="EMBL/GenBank/DDBJ databases">
        <title>Novel species of Mucilaginibacter isolated from a glacier on the Tibetan Plateau.</title>
        <authorList>
            <person name="Liu Q."/>
            <person name="Xin Y.-H."/>
        </authorList>
    </citation>
    <scope>NUCLEOTIDE SEQUENCE</scope>
    <source>
        <strain evidence="2">ZB1P21</strain>
    </source>
</reference>
<gene>
    <name evidence="2" type="ORF">IDJ76_14550</name>
</gene>
<feature type="transmembrane region" description="Helical" evidence="1">
    <location>
        <begin position="170"/>
        <end position="189"/>
    </location>
</feature>
<feature type="transmembrane region" description="Helical" evidence="1">
    <location>
        <begin position="12"/>
        <end position="31"/>
    </location>
</feature>
<organism evidence="2 3">
    <name type="scientific">Mucilaginibacter glaciei</name>
    <dbReference type="NCBI Taxonomy" id="2772109"/>
    <lineage>
        <taxon>Bacteria</taxon>
        <taxon>Pseudomonadati</taxon>
        <taxon>Bacteroidota</taxon>
        <taxon>Sphingobacteriia</taxon>
        <taxon>Sphingobacteriales</taxon>
        <taxon>Sphingobacteriaceae</taxon>
        <taxon>Mucilaginibacter</taxon>
    </lineage>
</organism>
<dbReference type="RefSeq" id="WP_191164061.1">
    <property type="nucleotide sequence ID" value="NZ_JACWMX010000005.1"/>
</dbReference>
<dbReference type="Proteomes" id="UP000619078">
    <property type="component" value="Unassembled WGS sequence"/>
</dbReference>
<keyword evidence="3" id="KW-1185">Reference proteome</keyword>
<name>A0A926NNC0_9SPHI</name>
<feature type="transmembrane region" description="Helical" evidence="1">
    <location>
        <begin position="37"/>
        <end position="55"/>
    </location>
</feature>
<dbReference type="InterPro" id="IPR007354">
    <property type="entry name" value="CruF-like"/>
</dbReference>
<evidence type="ECO:0000313" key="3">
    <source>
        <dbReference type="Proteomes" id="UP000619078"/>
    </source>
</evidence>
<evidence type="ECO:0000313" key="2">
    <source>
        <dbReference type="EMBL" id="MBD1394326.1"/>
    </source>
</evidence>
<protein>
    <submittedName>
        <fullName evidence="2">Carotenoid biosynthesis protein</fullName>
    </submittedName>
</protein>
<keyword evidence="1" id="KW-0472">Membrane</keyword>
<feature type="transmembrane region" description="Helical" evidence="1">
    <location>
        <begin position="67"/>
        <end position="92"/>
    </location>
</feature>
<keyword evidence="1" id="KW-1133">Transmembrane helix</keyword>
<dbReference type="PANTHER" id="PTHR39419">
    <property type="entry name" value="SLL0814 PROTEIN"/>
    <property type="match status" value="1"/>
</dbReference>
<comment type="caution">
    <text evidence="2">The sequence shown here is derived from an EMBL/GenBank/DDBJ whole genome shotgun (WGS) entry which is preliminary data.</text>
</comment>
<dbReference type="PANTHER" id="PTHR39419:SF1">
    <property type="entry name" value="SLL0814 PROTEIN"/>
    <property type="match status" value="1"/>
</dbReference>
<evidence type="ECO:0000256" key="1">
    <source>
        <dbReference type="SAM" id="Phobius"/>
    </source>
</evidence>
<feature type="transmembrane region" description="Helical" evidence="1">
    <location>
        <begin position="132"/>
        <end position="150"/>
    </location>
</feature>